<dbReference type="HOGENOM" id="CLU_2985660_0_0_2"/>
<sequence>MEKIRNLIIENVAMFNKAFPDRFCHCPDVISAISYDYKFTYGQVENEIEKMVHEGVLDAEISDWYGIKLL</sequence>
<dbReference type="Proteomes" id="UP000033111">
    <property type="component" value="Chromosome"/>
</dbReference>
<dbReference type="EMBL" id="CP009506">
    <property type="protein sequence ID" value="AKB28618.1"/>
    <property type="molecule type" value="Genomic_DNA"/>
</dbReference>
<evidence type="ECO:0000313" key="1">
    <source>
        <dbReference type="EMBL" id="AKB28618.1"/>
    </source>
</evidence>
<organism evidence="1 2">
    <name type="scientific">Methanosarcina siciliae T4/M</name>
    <dbReference type="NCBI Taxonomy" id="1434120"/>
    <lineage>
        <taxon>Archaea</taxon>
        <taxon>Methanobacteriati</taxon>
        <taxon>Methanobacteriota</taxon>
        <taxon>Stenosarchaea group</taxon>
        <taxon>Methanomicrobia</taxon>
        <taxon>Methanosarcinales</taxon>
        <taxon>Methanosarcinaceae</taxon>
        <taxon>Methanosarcina</taxon>
    </lineage>
</organism>
<dbReference type="GeneID" id="24860748"/>
<dbReference type="KEGG" id="msw:MSSIT_1899"/>
<dbReference type="AlphaFoldDB" id="A0A0E3P4Z0"/>
<protein>
    <submittedName>
        <fullName evidence="1">Uncharacterized protein</fullName>
    </submittedName>
</protein>
<keyword evidence="2" id="KW-1185">Reference proteome</keyword>
<reference evidence="1 2" key="1">
    <citation type="submission" date="2014-07" db="EMBL/GenBank/DDBJ databases">
        <title>Methanogenic archaea and the global carbon cycle.</title>
        <authorList>
            <person name="Henriksen J.R."/>
            <person name="Luke J."/>
            <person name="Reinhart S."/>
            <person name="Benedict M.N."/>
            <person name="Youngblut N.D."/>
            <person name="Metcalf M.E."/>
            <person name="Whitaker R.J."/>
            <person name="Metcalf W.W."/>
        </authorList>
    </citation>
    <scope>NUCLEOTIDE SEQUENCE [LARGE SCALE GENOMIC DNA]</scope>
    <source>
        <strain evidence="1 2">T4/M</strain>
    </source>
</reference>
<evidence type="ECO:0000313" key="2">
    <source>
        <dbReference type="Proteomes" id="UP000033111"/>
    </source>
</evidence>
<proteinExistence type="predicted"/>
<gene>
    <name evidence="1" type="ORF">MSSIT_1899</name>
</gene>
<name>A0A0E3P4Z0_9EURY</name>
<dbReference type="PATRIC" id="fig|1434120.4.peg.2440"/>
<dbReference type="RefSeq" id="WP_048172112.1">
    <property type="nucleotide sequence ID" value="NZ_CP009506.1"/>
</dbReference>
<dbReference type="OrthoDB" id="130745at2157"/>
<accession>A0A0E3P4Z0</accession>